<dbReference type="Pfam" id="PF01832">
    <property type="entry name" value="Glucosaminidase"/>
    <property type="match status" value="1"/>
</dbReference>
<dbReference type="Gene3D" id="1.10.530.10">
    <property type="match status" value="1"/>
</dbReference>
<evidence type="ECO:0000313" key="4">
    <source>
        <dbReference type="EMBL" id="TJY44024.1"/>
    </source>
</evidence>
<feature type="domain" description="SH3b" evidence="3">
    <location>
        <begin position="58"/>
        <end position="103"/>
    </location>
</feature>
<dbReference type="Gene3D" id="2.30.30.40">
    <property type="entry name" value="SH3 Domains"/>
    <property type="match status" value="1"/>
</dbReference>
<sequence>MLKNVTQKMPLTGVYFAVFFAVWVYFGTVHADHAAAATSASGQKETVSAPYVTTAYFLNVRADSSSKSKILQVVKRGTQLSVVGKAGKGWLRLEGGGFIHGAYARPAGKQEKHAPPPAPPEPAVSVDKKPGKPVSQVRSPSGLSEKEIGSLFKGTGLAGHGLEKAILDVEAEYGINAYFTIAVMRLESGNGKSRVAKTRNNLFGLNSSNGTGYLRFKTKVASVEKFGQLISGNYIGKGYTTIEKIAKKYCPANPKWPSLVKTIINRDYIG</sequence>
<dbReference type="RefSeq" id="WP_136775744.1">
    <property type="nucleotide sequence ID" value="NZ_SUPK01000001.1"/>
</dbReference>
<dbReference type="EMBL" id="SUPK01000001">
    <property type="protein sequence ID" value="TJY44024.1"/>
    <property type="molecule type" value="Genomic_DNA"/>
</dbReference>
<keyword evidence="5" id="KW-1185">Reference proteome</keyword>
<dbReference type="Pfam" id="PF08239">
    <property type="entry name" value="SH3_3"/>
    <property type="match status" value="1"/>
</dbReference>
<dbReference type="InterPro" id="IPR002901">
    <property type="entry name" value="MGlyc_endo_b_GlcNAc-like_dom"/>
</dbReference>
<dbReference type="OrthoDB" id="9816557at2"/>
<dbReference type="InterPro" id="IPR003646">
    <property type="entry name" value="SH3-like_bac-type"/>
</dbReference>
<dbReference type="Proteomes" id="UP000309673">
    <property type="component" value="Unassembled WGS sequence"/>
</dbReference>
<feature type="domain" description="Mannosyl-glycoprotein endo-beta-N-acetylglucosamidase-like" evidence="2">
    <location>
        <begin position="165"/>
        <end position="266"/>
    </location>
</feature>
<evidence type="ECO:0000313" key="5">
    <source>
        <dbReference type="Proteomes" id="UP000309673"/>
    </source>
</evidence>
<accession>A0A4U0FHU9</accession>
<proteinExistence type="predicted"/>
<evidence type="ECO:0000259" key="2">
    <source>
        <dbReference type="Pfam" id="PF01832"/>
    </source>
</evidence>
<feature type="region of interest" description="Disordered" evidence="1">
    <location>
        <begin position="107"/>
        <end position="141"/>
    </location>
</feature>
<evidence type="ECO:0000256" key="1">
    <source>
        <dbReference type="SAM" id="MobiDB-lite"/>
    </source>
</evidence>
<protein>
    <submittedName>
        <fullName evidence="4">Uncharacterized protein</fullName>
    </submittedName>
</protein>
<evidence type="ECO:0000259" key="3">
    <source>
        <dbReference type="Pfam" id="PF08239"/>
    </source>
</evidence>
<organism evidence="4 5">
    <name type="scientific">Cohnella pontilimi</name>
    <dbReference type="NCBI Taxonomy" id="2564100"/>
    <lineage>
        <taxon>Bacteria</taxon>
        <taxon>Bacillati</taxon>
        <taxon>Bacillota</taxon>
        <taxon>Bacilli</taxon>
        <taxon>Bacillales</taxon>
        <taxon>Paenibacillaceae</taxon>
        <taxon>Cohnella</taxon>
    </lineage>
</organism>
<gene>
    <name evidence="4" type="ORF">E5161_01095</name>
</gene>
<reference evidence="4 5" key="1">
    <citation type="submission" date="2019-04" db="EMBL/GenBank/DDBJ databases">
        <title>Cohnella sp. nov., isolated from soil.</title>
        <authorList>
            <person name="Kim W."/>
        </authorList>
    </citation>
    <scope>NUCLEOTIDE SEQUENCE [LARGE SCALE GENOMIC DNA]</scope>
    <source>
        <strain evidence="4 5">CAU 1483</strain>
    </source>
</reference>
<dbReference type="GO" id="GO:0004040">
    <property type="term" value="F:amidase activity"/>
    <property type="evidence" value="ECO:0007669"/>
    <property type="project" value="InterPro"/>
</dbReference>
<dbReference type="AlphaFoldDB" id="A0A4U0FHU9"/>
<comment type="caution">
    <text evidence="4">The sequence shown here is derived from an EMBL/GenBank/DDBJ whole genome shotgun (WGS) entry which is preliminary data.</text>
</comment>
<name>A0A4U0FHU9_9BACL</name>